<reference evidence="3 4" key="1">
    <citation type="submission" date="2018-07" db="EMBL/GenBank/DDBJ databases">
        <title>Genome sequence of Erythrobacter strain YH-07, an antagonistic bacterium isolated from Yellow Sea.</title>
        <authorList>
            <person name="Tang T."/>
            <person name="Liu Q."/>
            <person name="Sun X."/>
        </authorList>
    </citation>
    <scope>NUCLEOTIDE SEQUENCE [LARGE SCALE GENOMIC DNA]</scope>
    <source>
        <strain evidence="3 4">YH-07</strain>
        <plasmid evidence="3 4">unnamed</plasmid>
    </source>
</reference>
<keyword evidence="2" id="KW-0732">Signal</keyword>
<name>A0A345YIR9_9SPHN</name>
<dbReference type="RefSeq" id="WP_115418134.1">
    <property type="nucleotide sequence ID" value="NZ_CP031358.1"/>
</dbReference>
<feature type="compositionally biased region" description="Basic and acidic residues" evidence="1">
    <location>
        <begin position="153"/>
        <end position="165"/>
    </location>
</feature>
<geneLocation type="plasmid" evidence="3 4">
    <name>unnamed</name>
</geneLocation>
<feature type="chain" id="PRO_5016823065" description="DUF2282 domain-containing protein" evidence="2">
    <location>
        <begin position="23"/>
        <end position="165"/>
    </location>
</feature>
<evidence type="ECO:0000313" key="3">
    <source>
        <dbReference type="EMBL" id="AXK43821.1"/>
    </source>
</evidence>
<accession>A0A345YIR9</accession>
<keyword evidence="4" id="KW-1185">Reference proteome</keyword>
<evidence type="ECO:0000313" key="4">
    <source>
        <dbReference type="Proteomes" id="UP000254508"/>
    </source>
</evidence>
<protein>
    <recommendedName>
        <fullName evidence="5">DUF2282 domain-containing protein</fullName>
    </recommendedName>
</protein>
<organism evidence="3 4">
    <name type="scientific">Erythrobacter aureus</name>
    <dbReference type="NCBI Taxonomy" id="2182384"/>
    <lineage>
        <taxon>Bacteria</taxon>
        <taxon>Pseudomonadati</taxon>
        <taxon>Pseudomonadota</taxon>
        <taxon>Alphaproteobacteria</taxon>
        <taxon>Sphingomonadales</taxon>
        <taxon>Erythrobacteraceae</taxon>
        <taxon>Erythrobacter/Porphyrobacter group</taxon>
        <taxon>Erythrobacter</taxon>
    </lineage>
</organism>
<feature type="region of interest" description="Disordered" evidence="1">
    <location>
        <begin position="143"/>
        <end position="165"/>
    </location>
</feature>
<dbReference type="Proteomes" id="UP000254508">
    <property type="component" value="Plasmid unnamed"/>
</dbReference>
<dbReference type="EMBL" id="CP031358">
    <property type="protein sequence ID" value="AXK43821.1"/>
    <property type="molecule type" value="Genomic_DNA"/>
</dbReference>
<evidence type="ECO:0000256" key="1">
    <source>
        <dbReference type="SAM" id="MobiDB-lite"/>
    </source>
</evidence>
<sequence length="165" mass="17957">MTIRQNITLVALGAIAILYALAATTGEQTGAQAEPEQVSKRIPALVKISDNGVPCSELKLYVPTECKALRGSARVVDGVKYAHNGVPCSELKLYVPMECKSLRGSARVVRDIVPEMNPLDDALEIAPEMGPFDDAVGIDLGRDKPGHSRLTGRKADRQRDFDRNW</sequence>
<keyword evidence="3" id="KW-0614">Plasmid</keyword>
<gene>
    <name evidence="3" type="ORF">DVR09_15305</name>
</gene>
<evidence type="ECO:0008006" key="5">
    <source>
        <dbReference type="Google" id="ProtNLM"/>
    </source>
</evidence>
<evidence type="ECO:0000256" key="2">
    <source>
        <dbReference type="SAM" id="SignalP"/>
    </source>
</evidence>
<dbReference type="AlphaFoldDB" id="A0A345YIR9"/>
<feature type="signal peptide" evidence="2">
    <location>
        <begin position="1"/>
        <end position="22"/>
    </location>
</feature>
<proteinExistence type="predicted"/>
<dbReference type="KEGG" id="err:DVR09_15305"/>